<name>A0ABM7XBJ2_9BACT</name>
<dbReference type="InterPro" id="IPR003594">
    <property type="entry name" value="HATPase_dom"/>
</dbReference>
<dbReference type="SUPFAM" id="SSF47384">
    <property type="entry name" value="Homodimeric domain of signal transducing histidine kinase"/>
    <property type="match status" value="1"/>
</dbReference>
<dbReference type="Pfam" id="PF00989">
    <property type="entry name" value="PAS"/>
    <property type="match status" value="1"/>
</dbReference>
<keyword evidence="3 6" id="KW-0597">Phosphoprotein</keyword>
<dbReference type="PANTHER" id="PTHR43047:SF72">
    <property type="entry name" value="OSMOSENSING HISTIDINE PROTEIN KINASE SLN1"/>
    <property type="match status" value="1"/>
</dbReference>
<dbReference type="InterPro" id="IPR036097">
    <property type="entry name" value="HisK_dim/P_sf"/>
</dbReference>
<evidence type="ECO:0000259" key="9">
    <source>
        <dbReference type="PROSITE" id="PS50112"/>
    </source>
</evidence>
<dbReference type="InterPro" id="IPR036890">
    <property type="entry name" value="HATPase_C_sf"/>
</dbReference>
<dbReference type="InterPro" id="IPR035965">
    <property type="entry name" value="PAS-like_dom_sf"/>
</dbReference>
<dbReference type="PANTHER" id="PTHR43047">
    <property type="entry name" value="TWO-COMPONENT HISTIDINE PROTEIN KINASE"/>
    <property type="match status" value="1"/>
</dbReference>
<dbReference type="InterPro" id="IPR000700">
    <property type="entry name" value="PAS-assoc_C"/>
</dbReference>
<comment type="catalytic activity">
    <reaction evidence="1">
        <text>ATP + protein L-histidine = ADP + protein N-phospho-L-histidine.</text>
        <dbReference type="EC" id="2.7.13.3"/>
    </reaction>
</comment>
<dbReference type="Pfam" id="PF08447">
    <property type="entry name" value="PAS_3"/>
    <property type="match status" value="1"/>
</dbReference>
<dbReference type="PROSITE" id="PS50113">
    <property type="entry name" value="PAC"/>
    <property type="match status" value="1"/>
</dbReference>
<dbReference type="Gene3D" id="3.30.450.20">
    <property type="entry name" value="PAS domain"/>
    <property type="match status" value="2"/>
</dbReference>
<evidence type="ECO:0000313" key="11">
    <source>
        <dbReference type="EMBL" id="BDG09229.1"/>
    </source>
</evidence>
<dbReference type="PRINTS" id="PR00344">
    <property type="entry name" value="BCTRLSENSOR"/>
</dbReference>
<dbReference type="SMART" id="SM00388">
    <property type="entry name" value="HisKA"/>
    <property type="match status" value="1"/>
</dbReference>
<dbReference type="EMBL" id="AP025592">
    <property type="protein sequence ID" value="BDG09229.1"/>
    <property type="molecule type" value="Genomic_DNA"/>
</dbReference>
<dbReference type="PROSITE" id="PS50109">
    <property type="entry name" value="HIS_KIN"/>
    <property type="match status" value="1"/>
</dbReference>
<dbReference type="InterPro" id="IPR005467">
    <property type="entry name" value="His_kinase_dom"/>
</dbReference>
<evidence type="ECO:0000256" key="5">
    <source>
        <dbReference type="ARBA" id="ARBA00022777"/>
    </source>
</evidence>
<reference evidence="12" key="1">
    <citation type="journal article" date="2022" name="Int. J. Syst. Evol. Microbiol.">
        <title>Anaeromyxobacter oryzae sp. nov., Anaeromyxobacter diazotrophicus sp. nov. and Anaeromyxobacter paludicola sp. nov., isolated from paddy soils.</title>
        <authorList>
            <person name="Itoh H."/>
            <person name="Xu Z."/>
            <person name="Mise K."/>
            <person name="Masuda Y."/>
            <person name="Ushijima N."/>
            <person name="Hayakawa C."/>
            <person name="Shiratori Y."/>
            <person name="Senoo K."/>
        </authorList>
    </citation>
    <scope>NUCLEOTIDE SEQUENCE [LARGE SCALE GENOMIC DNA]</scope>
    <source>
        <strain evidence="12">Red630</strain>
    </source>
</reference>
<dbReference type="CDD" id="cd00130">
    <property type="entry name" value="PAS"/>
    <property type="match status" value="2"/>
</dbReference>
<dbReference type="InterPro" id="IPR001610">
    <property type="entry name" value="PAC"/>
</dbReference>
<dbReference type="SMART" id="SM00086">
    <property type="entry name" value="PAC"/>
    <property type="match status" value="2"/>
</dbReference>
<dbReference type="PROSITE" id="PS50112">
    <property type="entry name" value="PAS"/>
    <property type="match status" value="1"/>
</dbReference>
<dbReference type="InterPro" id="IPR003661">
    <property type="entry name" value="HisK_dim/P_dom"/>
</dbReference>
<protein>
    <recommendedName>
        <fullName evidence="2">histidine kinase</fullName>
        <ecNumber evidence="2">2.7.13.3</ecNumber>
    </recommendedName>
</protein>
<feature type="domain" description="PAS" evidence="9">
    <location>
        <begin position="13"/>
        <end position="58"/>
    </location>
</feature>
<organism evidence="11 12">
    <name type="scientific">Anaeromyxobacter paludicola</name>
    <dbReference type="NCBI Taxonomy" id="2918171"/>
    <lineage>
        <taxon>Bacteria</taxon>
        <taxon>Pseudomonadati</taxon>
        <taxon>Myxococcota</taxon>
        <taxon>Myxococcia</taxon>
        <taxon>Myxococcales</taxon>
        <taxon>Cystobacterineae</taxon>
        <taxon>Anaeromyxobacteraceae</taxon>
        <taxon>Anaeromyxobacter</taxon>
    </lineage>
</organism>
<dbReference type="InterPro" id="IPR004358">
    <property type="entry name" value="Sig_transdc_His_kin-like_C"/>
</dbReference>
<dbReference type="Gene3D" id="3.40.50.2300">
    <property type="match status" value="1"/>
</dbReference>
<dbReference type="RefSeq" id="WP_248340991.1">
    <property type="nucleotide sequence ID" value="NZ_AP025592.1"/>
</dbReference>
<dbReference type="Proteomes" id="UP001162734">
    <property type="component" value="Chromosome"/>
</dbReference>
<evidence type="ECO:0000256" key="2">
    <source>
        <dbReference type="ARBA" id="ARBA00012438"/>
    </source>
</evidence>
<dbReference type="SUPFAM" id="SSF52172">
    <property type="entry name" value="CheY-like"/>
    <property type="match status" value="1"/>
</dbReference>
<dbReference type="Pfam" id="PF02518">
    <property type="entry name" value="HATPase_c"/>
    <property type="match status" value="1"/>
</dbReference>
<evidence type="ECO:0000256" key="4">
    <source>
        <dbReference type="ARBA" id="ARBA00022679"/>
    </source>
</evidence>
<dbReference type="Gene3D" id="3.30.565.10">
    <property type="entry name" value="Histidine kinase-like ATPase, C-terminal domain"/>
    <property type="match status" value="1"/>
</dbReference>
<sequence>MKLESDGSALVESERRLRTVVSAVTAGIVFKDRTGAILECNPAAESILGITRDPGTGQLAADPRIGAIREDGTPYRVEDWPVFEAIRTGRPARDAVMGFTQPGAAVRWVRVNAVPLAEPGAAPYAAVVLLDDISAEREAGLELRRRERRLNVALECAGHYYWEEDIASGRFVAGQPWTLLGYAPGEIEPTSRAWLALGYPGDEERRKALKLAHLEGRSPSYRAEYRARARDGSWRWLLTCGRALRDEPGGAVMLAGTITDITESKQLESQLRHADRLASVGTLAAGVAHEVNNPLTYVMANLDFVDDALARAEAGEGPAVPASELRVVIGEAAAGAERVKQIVKGLRHFVRAPRSPERHLVDPRLEVDAAIALARHEVTARAELRVDVPEELPRIVAGEHEISQVLVNLLMNAGQAIPEGHAGSSTVSLSATVAGERVCFTVRDTGTGIPDADLSRIFDPFFTTKPVGSGTGLGLSVCHGIVTSLGGTIEVTTELGHGSTFRVCLPVAPAQGQELAAPVEAPTSARGRVLIIDDEPLVARGMARLLAKDHEVAVAGSAADALKRIHSGESWDVILCDLMMPQMDGVDFEAALATSCPALVPRIVFITGGAFTERAQAFLAGDRRRMYKPVVPSELRALIASMLMGR</sequence>
<evidence type="ECO:0000256" key="3">
    <source>
        <dbReference type="ARBA" id="ARBA00022553"/>
    </source>
</evidence>
<evidence type="ECO:0000313" key="12">
    <source>
        <dbReference type="Proteomes" id="UP001162734"/>
    </source>
</evidence>
<keyword evidence="5" id="KW-0418">Kinase</keyword>
<dbReference type="CDD" id="cd00082">
    <property type="entry name" value="HisKA"/>
    <property type="match status" value="1"/>
</dbReference>
<feature type="modified residue" description="4-aspartylphosphate" evidence="6">
    <location>
        <position position="577"/>
    </location>
</feature>
<evidence type="ECO:0000256" key="6">
    <source>
        <dbReference type="PROSITE-ProRule" id="PRU00169"/>
    </source>
</evidence>
<dbReference type="InterPro" id="IPR011006">
    <property type="entry name" value="CheY-like_superfamily"/>
</dbReference>
<feature type="domain" description="Histidine kinase" evidence="7">
    <location>
        <begin position="286"/>
        <end position="509"/>
    </location>
</feature>
<dbReference type="EC" id="2.7.13.3" evidence="2"/>
<dbReference type="SMART" id="SM00387">
    <property type="entry name" value="HATPase_c"/>
    <property type="match status" value="1"/>
</dbReference>
<dbReference type="SUPFAM" id="SSF55874">
    <property type="entry name" value="ATPase domain of HSP90 chaperone/DNA topoisomerase II/histidine kinase"/>
    <property type="match status" value="1"/>
</dbReference>
<dbReference type="SUPFAM" id="SSF55785">
    <property type="entry name" value="PYP-like sensor domain (PAS domain)"/>
    <property type="match status" value="2"/>
</dbReference>
<dbReference type="Pfam" id="PF00072">
    <property type="entry name" value="Response_reg"/>
    <property type="match status" value="1"/>
</dbReference>
<dbReference type="CDD" id="cd00156">
    <property type="entry name" value="REC"/>
    <property type="match status" value="1"/>
</dbReference>
<evidence type="ECO:0000259" key="7">
    <source>
        <dbReference type="PROSITE" id="PS50109"/>
    </source>
</evidence>
<evidence type="ECO:0000259" key="8">
    <source>
        <dbReference type="PROSITE" id="PS50110"/>
    </source>
</evidence>
<dbReference type="InterPro" id="IPR013767">
    <property type="entry name" value="PAS_fold"/>
</dbReference>
<dbReference type="PROSITE" id="PS50110">
    <property type="entry name" value="RESPONSE_REGULATORY"/>
    <property type="match status" value="1"/>
</dbReference>
<feature type="domain" description="Response regulatory" evidence="8">
    <location>
        <begin position="528"/>
        <end position="643"/>
    </location>
</feature>
<keyword evidence="12" id="KW-1185">Reference proteome</keyword>
<dbReference type="InterPro" id="IPR000014">
    <property type="entry name" value="PAS"/>
</dbReference>
<feature type="domain" description="PAC" evidence="10">
    <location>
        <begin position="221"/>
        <end position="273"/>
    </location>
</feature>
<dbReference type="InterPro" id="IPR013655">
    <property type="entry name" value="PAS_fold_3"/>
</dbReference>
<proteinExistence type="predicted"/>
<dbReference type="SMART" id="SM00448">
    <property type="entry name" value="REC"/>
    <property type="match status" value="1"/>
</dbReference>
<gene>
    <name evidence="11" type="ORF">AMPC_23420</name>
</gene>
<evidence type="ECO:0000256" key="1">
    <source>
        <dbReference type="ARBA" id="ARBA00000085"/>
    </source>
</evidence>
<accession>A0ABM7XBJ2</accession>
<dbReference type="Gene3D" id="1.10.287.130">
    <property type="match status" value="1"/>
</dbReference>
<keyword evidence="4" id="KW-0808">Transferase</keyword>
<evidence type="ECO:0000259" key="10">
    <source>
        <dbReference type="PROSITE" id="PS50113"/>
    </source>
</evidence>
<dbReference type="NCBIfam" id="TIGR00229">
    <property type="entry name" value="sensory_box"/>
    <property type="match status" value="2"/>
</dbReference>
<dbReference type="SMART" id="SM00091">
    <property type="entry name" value="PAS"/>
    <property type="match status" value="1"/>
</dbReference>
<dbReference type="InterPro" id="IPR001789">
    <property type="entry name" value="Sig_transdc_resp-reg_receiver"/>
</dbReference>